<protein>
    <submittedName>
        <fullName evidence="1">Uncharacterized protein</fullName>
    </submittedName>
</protein>
<comment type="caution">
    <text evidence="1">The sequence shown here is derived from an EMBL/GenBank/DDBJ whole genome shotgun (WGS) entry which is preliminary data.</text>
</comment>
<name>A0ABW8UPG8_9RHOB</name>
<evidence type="ECO:0000313" key="2">
    <source>
        <dbReference type="Proteomes" id="UP001627408"/>
    </source>
</evidence>
<reference evidence="1 2" key="1">
    <citation type="submission" date="2024-08" db="EMBL/GenBank/DDBJ databases">
        <title>Tateyamaria sp. nov., isolated from marine algae.</title>
        <authorList>
            <person name="Choi B.J."/>
            <person name="Kim J.M."/>
            <person name="Lee J.K."/>
            <person name="Choi D.G."/>
            <person name="Bayburt H."/>
            <person name="Baek J.H."/>
            <person name="Han D.M."/>
            <person name="Jeon C.O."/>
        </authorList>
    </citation>
    <scope>NUCLEOTIDE SEQUENCE [LARGE SCALE GENOMIC DNA]</scope>
    <source>
        <strain evidence="1 2">KMU-156</strain>
    </source>
</reference>
<keyword evidence="2" id="KW-1185">Reference proteome</keyword>
<evidence type="ECO:0000313" key="1">
    <source>
        <dbReference type="EMBL" id="MFL4468832.1"/>
    </source>
</evidence>
<dbReference type="Proteomes" id="UP001627408">
    <property type="component" value="Unassembled WGS sequence"/>
</dbReference>
<dbReference type="RefSeq" id="WP_407590574.1">
    <property type="nucleotide sequence ID" value="NZ_JBHDIY010000002.1"/>
</dbReference>
<sequence length="222" mass="24244">MRNADDTAFQLDAEEPLPTELLQYIRERVGGALTTALESGGNNGFDDTCPEAVAISQALQSSNPSAVAGLLNDASLMFQTNLGDLYPEDGALIRLQAAAFSGAEEICDTDDLARKRCLRAAQLYVRQNPEPIDQQELEEFTDVVAEEAIGEAAEIIRADGRAVASGKRVGRFVRARFANYSTTIVEWIDKTKKGAARIEWLWKMARKLLDAFQDPPEGGPPL</sequence>
<accession>A0ABW8UPG8</accession>
<organism evidence="1 2">
    <name type="scientific">Tateyamaria armeniaca</name>
    <dbReference type="NCBI Taxonomy" id="2518930"/>
    <lineage>
        <taxon>Bacteria</taxon>
        <taxon>Pseudomonadati</taxon>
        <taxon>Pseudomonadota</taxon>
        <taxon>Alphaproteobacteria</taxon>
        <taxon>Rhodobacterales</taxon>
        <taxon>Roseobacteraceae</taxon>
        <taxon>Tateyamaria</taxon>
    </lineage>
</organism>
<proteinExistence type="predicted"/>
<dbReference type="EMBL" id="JBHDIY010000002">
    <property type="protein sequence ID" value="MFL4468832.1"/>
    <property type="molecule type" value="Genomic_DNA"/>
</dbReference>
<gene>
    <name evidence="1" type="ORF">ACERZ8_02700</name>
</gene>